<evidence type="ECO:0000313" key="1">
    <source>
        <dbReference type="EMBL" id="AZG74500.1"/>
    </source>
</evidence>
<dbReference type="KEGG" id="slj:EGC82_18125"/>
<name>A0A3G8M0E0_9GAMM</name>
<dbReference type="OrthoDB" id="5402285at2"/>
<dbReference type="AlphaFoldDB" id="A0A3G8M0E0"/>
<evidence type="ECO:0000313" key="2">
    <source>
        <dbReference type="Proteomes" id="UP000278035"/>
    </source>
</evidence>
<keyword evidence="2" id="KW-1185">Reference proteome</keyword>
<protein>
    <recommendedName>
        <fullName evidence="3">Transcription-repair coupling factor</fullName>
    </recommendedName>
</protein>
<organism evidence="1 2">
    <name type="scientific">Shewanella livingstonensis</name>
    <dbReference type="NCBI Taxonomy" id="150120"/>
    <lineage>
        <taxon>Bacteria</taxon>
        <taxon>Pseudomonadati</taxon>
        <taxon>Pseudomonadota</taxon>
        <taxon>Gammaproteobacteria</taxon>
        <taxon>Alteromonadales</taxon>
        <taxon>Shewanellaceae</taxon>
        <taxon>Shewanella</taxon>
    </lineage>
</organism>
<dbReference type="Proteomes" id="UP000278035">
    <property type="component" value="Chromosome"/>
</dbReference>
<accession>A0A3G8M0E0</accession>
<dbReference type="RefSeq" id="WP_124731995.1">
    <property type="nucleotide sequence ID" value="NZ_CBCSKC010000052.1"/>
</dbReference>
<reference evidence="2" key="1">
    <citation type="submission" date="2018-11" db="EMBL/GenBank/DDBJ databases">
        <title>Shewanella sp. M2.</title>
        <authorList>
            <person name="Hwang Y.J."/>
            <person name="Hwang C.Y."/>
        </authorList>
    </citation>
    <scope>NUCLEOTIDE SEQUENCE [LARGE SCALE GENOMIC DNA]</scope>
    <source>
        <strain evidence="2">LMG 19866</strain>
    </source>
</reference>
<gene>
    <name evidence="1" type="ORF">EGC82_18125</name>
</gene>
<evidence type="ECO:0008006" key="3">
    <source>
        <dbReference type="Google" id="ProtNLM"/>
    </source>
</evidence>
<sequence length="68" mass="7952">MSNTYLTAEELSSRIKYDARTIRDQLKDAILLEGVHYIRPFGGRKILFIWESVEQLMLFGYSDILPTK</sequence>
<proteinExistence type="predicted"/>
<dbReference type="EMBL" id="CP034015">
    <property type="protein sequence ID" value="AZG74500.1"/>
    <property type="molecule type" value="Genomic_DNA"/>
</dbReference>